<dbReference type="PANTHER" id="PTHR46060:SF1">
    <property type="entry name" value="MARINER MOS1 TRANSPOSASE-LIKE PROTEIN"/>
    <property type="match status" value="1"/>
</dbReference>
<organism evidence="2">
    <name type="scientific">Lepeophtheirus salmonis</name>
    <name type="common">Salmon louse</name>
    <name type="synonym">Caligus salmonis</name>
    <dbReference type="NCBI Taxonomy" id="72036"/>
    <lineage>
        <taxon>Eukaryota</taxon>
        <taxon>Metazoa</taxon>
        <taxon>Ecdysozoa</taxon>
        <taxon>Arthropoda</taxon>
        <taxon>Crustacea</taxon>
        <taxon>Multicrustacea</taxon>
        <taxon>Hexanauplia</taxon>
        <taxon>Copepoda</taxon>
        <taxon>Siphonostomatoida</taxon>
        <taxon>Caligidae</taxon>
        <taxon>Lepeophtheirus</taxon>
    </lineage>
</organism>
<dbReference type="OrthoDB" id="6371477at2759"/>
<dbReference type="InterPro" id="IPR001888">
    <property type="entry name" value="Transposase_1"/>
</dbReference>
<dbReference type="Pfam" id="PF01359">
    <property type="entry name" value="Transposase_1"/>
    <property type="match status" value="1"/>
</dbReference>
<keyword evidence="2" id="KW-0489">Methyltransferase</keyword>
<dbReference type="InterPro" id="IPR052709">
    <property type="entry name" value="Transposase-MT_Hybrid"/>
</dbReference>
<dbReference type="Pfam" id="PF17906">
    <property type="entry name" value="HTH_48"/>
    <property type="match status" value="1"/>
</dbReference>
<dbReference type="Gene3D" id="1.10.10.1450">
    <property type="match status" value="1"/>
</dbReference>
<accession>A0A0K2UGY4</accession>
<dbReference type="GO" id="GO:0032259">
    <property type="term" value="P:methylation"/>
    <property type="evidence" value="ECO:0007669"/>
    <property type="project" value="UniProtKB-KW"/>
</dbReference>
<reference evidence="2" key="1">
    <citation type="submission" date="2014-05" db="EMBL/GenBank/DDBJ databases">
        <authorList>
            <person name="Chronopoulou M."/>
        </authorList>
    </citation>
    <scope>NUCLEOTIDE SEQUENCE</scope>
    <source>
        <tissue evidence="2">Whole organism</tissue>
    </source>
</reference>
<evidence type="ECO:0000313" key="2">
    <source>
        <dbReference type="EMBL" id="CDW37463.1"/>
    </source>
</evidence>
<dbReference type="GO" id="GO:0003676">
    <property type="term" value="F:nucleic acid binding"/>
    <property type="evidence" value="ECO:0007669"/>
    <property type="project" value="InterPro"/>
</dbReference>
<proteinExistence type="predicted"/>
<dbReference type="Gene3D" id="3.30.420.10">
    <property type="entry name" value="Ribonuclease H-like superfamily/Ribonuclease H"/>
    <property type="match status" value="1"/>
</dbReference>
<name>A0A0K2UGY4_LEPSM</name>
<protein>
    <submittedName>
        <fullName evidence="2">Histonelysine Nmethyltransferase SETMARlike [Hydra vulgaris]</fullName>
    </submittedName>
</protein>
<dbReference type="GO" id="GO:0008168">
    <property type="term" value="F:methyltransferase activity"/>
    <property type="evidence" value="ECO:0007669"/>
    <property type="project" value="UniProtKB-KW"/>
</dbReference>
<feature type="domain" description="Mos1 transposase HTH" evidence="1">
    <location>
        <begin position="3"/>
        <end position="51"/>
    </location>
</feature>
<dbReference type="InterPro" id="IPR041426">
    <property type="entry name" value="Mos1_HTH"/>
</dbReference>
<dbReference type="InterPro" id="IPR036397">
    <property type="entry name" value="RNaseH_sf"/>
</dbReference>
<dbReference type="AlphaFoldDB" id="A0A0K2UGY4"/>
<sequence length="341" mass="39194">MDKIEYRAVIKYLCLKGNTPTQIKDELESVYGDFAPSFTTVKFWAAEFKRGRISLGDDERSGRPKTATTDENISKVHQMVLDDRRIKVRVIAEAMKMSKERVSHILSQHLGMKKLSARWVPSLLTLDQKRVRMNSSKALLAQLRRNKSEFWDRLVTVDETWIHHCTPETKMGESAPKKAKTVFPAGKVMATVFWDSHGVILIDYLQKGKTMSGAYYASLLDKLKAELAEKRPQLQKKEILFHQDNGPSHTSAVAMAKIHELGFELIDHPPYSPDLAPSNFFLFPHLKIALGGQRFSSNEEAITFVNNYFAQKNAEYYLDGLQRWEHRWEKCVELQGDYVEK</sequence>
<dbReference type="EMBL" id="HACA01020102">
    <property type="protein sequence ID" value="CDW37463.1"/>
    <property type="molecule type" value="Transcribed_RNA"/>
</dbReference>
<keyword evidence="2" id="KW-0808">Transferase</keyword>
<evidence type="ECO:0000259" key="1">
    <source>
        <dbReference type="Pfam" id="PF17906"/>
    </source>
</evidence>
<dbReference type="PANTHER" id="PTHR46060">
    <property type="entry name" value="MARINER MOS1 TRANSPOSASE-LIKE PROTEIN"/>
    <property type="match status" value="1"/>
</dbReference>